<dbReference type="EMBL" id="JABUFE010000002">
    <property type="protein sequence ID" value="NSX54015.1"/>
    <property type="molecule type" value="Genomic_DNA"/>
</dbReference>
<evidence type="ECO:0008006" key="3">
    <source>
        <dbReference type="Google" id="ProtNLM"/>
    </source>
</evidence>
<evidence type="ECO:0000313" key="2">
    <source>
        <dbReference type="Proteomes" id="UP000777935"/>
    </source>
</evidence>
<reference evidence="1 2" key="1">
    <citation type="submission" date="2020-06" db="EMBL/GenBank/DDBJ databases">
        <title>Sulfitobacter algicola sp. nov., isolated from green algae.</title>
        <authorList>
            <person name="Wang C."/>
        </authorList>
    </citation>
    <scope>NUCLEOTIDE SEQUENCE [LARGE SCALE GENOMIC DNA]</scope>
    <source>
        <strain evidence="1 2">1151</strain>
    </source>
</reference>
<accession>A0ABX2IN91</accession>
<sequence length="164" mass="17763">MHALVLDSRFSSVGKIGTALKAHSISAKQKLTVDGALSFLRTSPIDLLILRDYVGDQHTLSVSLAAEYYNPNVSTILLSDRNGEDADELFDLLPSLYSILGNGCDAKSIAKIANSAAETKKDVPLLLGKKFQVAESFSEIRFGKHMPVFATSRIVHNVGMRLSA</sequence>
<comment type="caution">
    <text evidence="1">The sequence shown here is derived from an EMBL/GenBank/DDBJ whole genome shotgun (WGS) entry which is preliminary data.</text>
</comment>
<evidence type="ECO:0000313" key="1">
    <source>
        <dbReference type="EMBL" id="NSX54015.1"/>
    </source>
</evidence>
<organism evidence="1 2">
    <name type="scientific">Parasulfitobacter algicola</name>
    <dbReference type="NCBI Taxonomy" id="2614809"/>
    <lineage>
        <taxon>Bacteria</taxon>
        <taxon>Pseudomonadati</taxon>
        <taxon>Pseudomonadota</taxon>
        <taxon>Alphaproteobacteria</taxon>
        <taxon>Rhodobacterales</taxon>
        <taxon>Roseobacteraceae</taxon>
        <taxon>Parasulfitobacter</taxon>
    </lineage>
</organism>
<dbReference type="RefSeq" id="WP_174135609.1">
    <property type="nucleotide sequence ID" value="NZ_JABUFE010000002.1"/>
</dbReference>
<dbReference type="Proteomes" id="UP000777935">
    <property type="component" value="Unassembled WGS sequence"/>
</dbReference>
<protein>
    <recommendedName>
        <fullName evidence="3">Response regulatory domain-containing protein</fullName>
    </recommendedName>
</protein>
<proteinExistence type="predicted"/>
<keyword evidence="2" id="KW-1185">Reference proteome</keyword>
<gene>
    <name evidence="1" type="ORF">HRQ87_04280</name>
</gene>
<name>A0ABX2IN91_9RHOB</name>